<evidence type="ECO:0000313" key="1">
    <source>
        <dbReference type="EMBL" id="EFJ03017.1"/>
    </source>
</evidence>
<reference evidence="1 2" key="1">
    <citation type="journal article" date="2010" name="Nat. Biotechnol.">
        <title>Genome sequence of the model mushroom Schizophyllum commune.</title>
        <authorList>
            <person name="Ohm R.A."/>
            <person name="de Jong J.F."/>
            <person name="Lugones L.G."/>
            <person name="Aerts A."/>
            <person name="Kothe E."/>
            <person name="Stajich J.E."/>
            <person name="de Vries R.P."/>
            <person name="Record E."/>
            <person name="Levasseur A."/>
            <person name="Baker S.E."/>
            <person name="Bartholomew K.A."/>
            <person name="Coutinho P.M."/>
            <person name="Erdmann S."/>
            <person name="Fowler T.J."/>
            <person name="Gathman A.C."/>
            <person name="Lombard V."/>
            <person name="Henrissat B."/>
            <person name="Knabe N."/>
            <person name="Kuees U."/>
            <person name="Lilly W.W."/>
            <person name="Lindquist E."/>
            <person name="Lucas S."/>
            <person name="Magnuson J.K."/>
            <person name="Piumi F."/>
            <person name="Raudaskoski M."/>
            <person name="Salamov A."/>
            <person name="Schmutz J."/>
            <person name="Schwarze F.W.M.R."/>
            <person name="vanKuyk P.A."/>
            <person name="Horton J.S."/>
            <person name="Grigoriev I.V."/>
            <person name="Woesten H.A.B."/>
        </authorList>
    </citation>
    <scope>NUCLEOTIDE SEQUENCE [LARGE SCALE GENOMIC DNA]</scope>
    <source>
        <strain evidence="2">H4-8 / FGSC 9210</strain>
    </source>
</reference>
<evidence type="ECO:0008006" key="3">
    <source>
        <dbReference type="Google" id="ProtNLM"/>
    </source>
</evidence>
<keyword evidence="2" id="KW-1185">Reference proteome</keyword>
<name>D8PPY7_SCHCM</name>
<organism evidence="2">
    <name type="scientific">Schizophyllum commune (strain H4-8 / FGSC 9210)</name>
    <name type="common">Split gill fungus</name>
    <dbReference type="NCBI Taxonomy" id="578458"/>
    <lineage>
        <taxon>Eukaryota</taxon>
        <taxon>Fungi</taxon>
        <taxon>Dikarya</taxon>
        <taxon>Basidiomycota</taxon>
        <taxon>Agaricomycotina</taxon>
        <taxon>Agaricomycetes</taxon>
        <taxon>Agaricomycetidae</taxon>
        <taxon>Agaricales</taxon>
        <taxon>Schizophyllaceae</taxon>
        <taxon>Schizophyllum</taxon>
    </lineage>
</organism>
<evidence type="ECO:0000313" key="2">
    <source>
        <dbReference type="Proteomes" id="UP000007431"/>
    </source>
</evidence>
<dbReference type="VEuPathDB" id="FungiDB:SCHCODRAFT_02621999"/>
<dbReference type="Proteomes" id="UP000007431">
    <property type="component" value="Unassembled WGS sequence"/>
</dbReference>
<dbReference type="AlphaFoldDB" id="D8PPY7"/>
<accession>D8PPY7</accession>
<dbReference type="eggNOG" id="ENOG502RBMS">
    <property type="taxonomic scope" value="Eukaryota"/>
</dbReference>
<protein>
    <recommendedName>
        <fullName evidence="3">F-box domain-containing protein</fullName>
    </recommendedName>
</protein>
<gene>
    <name evidence="1" type="ORF">SCHCODRAFT_230529</name>
</gene>
<dbReference type="InParanoid" id="D8PPY7"/>
<dbReference type="OMA" id="HAWMATF"/>
<dbReference type="EMBL" id="GL377302">
    <property type="protein sequence ID" value="EFJ03017.1"/>
    <property type="molecule type" value="Genomic_DNA"/>
</dbReference>
<dbReference type="HOGENOM" id="CLU_1200263_0_0_1"/>
<sequence>MAPVQSNTPALPWDICEEIINAFWWSLVTNRDRTKFMVASSLVSKTWRDLYMLISLRDIHITRPKFATNMMYIGTDLFRFEYEPTLNERAGPLVRSITWHMEYSASRACTPEEVAERGMGGCVNVCMYTLNNFPDMFPNLRRVRLEYRNYPYADLFHNLRLYHLPPIIEAVDVRYRFDENVSEEVMDLQRREQDLTHFAPWELKNVREMSIIGGTKAVAKELLSHTPKLKQLIIDRHCASKLRIRANVDDPKYCRVTLV</sequence>
<proteinExistence type="predicted"/>